<dbReference type="PANTHER" id="PTHR46211:SF1">
    <property type="entry name" value="GLYCEROPHOSPHODIESTER PHOSPHODIESTERASE, CYTOPLASMIC"/>
    <property type="match status" value="1"/>
</dbReference>
<accession>A0A5B9M8Z3</accession>
<dbReference type="InterPro" id="IPR017946">
    <property type="entry name" value="PLC-like_Pdiesterase_TIM-brl"/>
</dbReference>
<feature type="domain" description="GP-PDE" evidence="1">
    <location>
        <begin position="219"/>
        <end position="458"/>
    </location>
</feature>
<dbReference type="PROSITE" id="PS51704">
    <property type="entry name" value="GP_PDE"/>
    <property type="match status" value="1"/>
</dbReference>
<dbReference type="Proteomes" id="UP000321353">
    <property type="component" value="Chromosome"/>
</dbReference>
<sequence length="461" mass="51042">MPLRLFILLNVLITLVTPLTGQNATHRIESFDASDGLPPGWSVVAGDWKTSEGKLQVRSMDSDSYITFGDPSWKNYQVEAEVTFIKVREPSRWISLLVRADEDGTTPWSQVPVRFDATRKNGVEFAVRTAPDQWSVRQVAAADAPCRLNQPRRLRVTVRETFVEAYLDDQKVLESHYCVDRRRGCVGLGASGCIASFDNVSVRLLPDDGDAVATPSGACETVAHRGFSAIAPENTLAAIDEAIRAGADGCEFDVYQCGDGTVVLMHDKTVDRTTDGTGRITELSLEQLRQLDAGSWKDKRFAGEPVPTLKQALERLRGTGCQPVIEVKMEGISRQVIDDVRALDMVDQVAVIAFSKTVVQEIRELEPKLTCAWLYGETIPGTPEQQADFLQSQARECNARILDLSYKILSPELVAELKTRRLGVWTWTVNEAAVMQALRRWGVDSITTDRPNLMTAESVGQ</sequence>
<dbReference type="Pfam" id="PF03009">
    <property type="entry name" value="GDPD"/>
    <property type="match status" value="1"/>
</dbReference>
<keyword evidence="2" id="KW-0378">Hydrolase</keyword>
<organism evidence="2 3">
    <name type="scientific">Stieleria maiorica</name>
    <dbReference type="NCBI Taxonomy" id="2795974"/>
    <lineage>
        <taxon>Bacteria</taxon>
        <taxon>Pseudomonadati</taxon>
        <taxon>Planctomycetota</taxon>
        <taxon>Planctomycetia</taxon>
        <taxon>Pirellulales</taxon>
        <taxon>Pirellulaceae</taxon>
        <taxon>Stieleria</taxon>
    </lineage>
</organism>
<dbReference type="PANTHER" id="PTHR46211">
    <property type="entry name" value="GLYCEROPHOSPHORYL DIESTER PHOSPHODIESTERASE"/>
    <property type="match status" value="1"/>
</dbReference>
<dbReference type="InterPro" id="IPR030395">
    <property type="entry name" value="GP_PDE_dom"/>
</dbReference>
<gene>
    <name evidence="2" type="primary">ugpQ</name>
    <name evidence="2" type="ORF">Mal15_17130</name>
</gene>
<dbReference type="SUPFAM" id="SSF51695">
    <property type="entry name" value="PLC-like phosphodiesterases"/>
    <property type="match status" value="1"/>
</dbReference>
<dbReference type="KEGG" id="smam:Mal15_17130"/>
<reference evidence="2 3" key="1">
    <citation type="submission" date="2019-02" db="EMBL/GenBank/DDBJ databases">
        <title>Planctomycetal bacteria perform biofilm scaping via a novel small molecule.</title>
        <authorList>
            <person name="Jeske O."/>
            <person name="Boedeker C."/>
            <person name="Wiegand S."/>
            <person name="Breitling P."/>
            <person name="Kallscheuer N."/>
            <person name="Jogler M."/>
            <person name="Rohde M."/>
            <person name="Petersen J."/>
            <person name="Medema M.H."/>
            <person name="Surup F."/>
            <person name="Jogler C."/>
        </authorList>
    </citation>
    <scope>NUCLEOTIDE SEQUENCE [LARGE SCALE GENOMIC DNA]</scope>
    <source>
        <strain evidence="2 3">Mal15</strain>
    </source>
</reference>
<dbReference type="EMBL" id="CP036264">
    <property type="protein sequence ID" value="QEF97671.1"/>
    <property type="molecule type" value="Genomic_DNA"/>
</dbReference>
<name>A0A5B9M8Z3_9BACT</name>
<evidence type="ECO:0000259" key="1">
    <source>
        <dbReference type="PROSITE" id="PS51704"/>
    </source>
</evidence>
<dbReference type="GO" id="GO:0008889">
    <property type="term" value="F:glycerophosphodiester phosphodiesterase activity"/>
    <property type="evidence" value="ECO:0007669"/>
    <property type="project" value="UniProtKB-EC"/>
</dbReference>
<keyword evidence="3" id="KW-1185">Reference proteome</keyword>
<protein>
    <submittedName>
        <fullName evidence="2">Glycerophosphoryl diester phosphodiesterase</fullName>
        <ecNumber evidence="2">3.1.4.46</ecNumber>
    </submittedName>
</protein>
<dbReference type="EC" id="3.1.4.46" evidence="2"/>
<evidence type="ECO:0000313" key="3">
    <source>
        <dbReference type="Proteomes" id="UP000321353"/>
    </source>
</evidence>
<dbReference type="Gene3D" id="2.60.120.560">
    <property type="entry name" value="Exo-inulinase, domain 1"/>
    <property type="match status" value="1"/>
</dbReference>
<evidence type="ECO:0000313" key="2">
    <source>
        <dbReference type="EMBL" id="QEF97671.1"/>
    </source>
</evidence>
<dbReference type="GO" id="GO:0006629">
    <property type="term" value="P:lipid metabolic process"/>
    <property type="evidence" value="ECO:0007669"/>
    <property type="project" value="InterPro"/>
</dbReference>
<dbReference type="Gene3D" id="3.20.20.190">
    <property type="entry name" value="Phosphatidylinositol (PI) phosphodiesterase"/>
    <property type="match status" value="1"/>
</dbReference>
<dbReference type="AlphaFoldDB" id="A0A5B9M8Z3"/>
<dbReference type="RefSeq" id="WP_167546678.1">
    <property type="nucleotide sequence ID" value="NZ_CP036264.1"/>
</dbReference>
<proteinExistence type="predicted"/>